<dbReference type="CDD" id="cd00761">
    <property type="entry name" value="Glyco_tranf_GTA_type"/>
    <property type="match status" value="1"/>
</dbReference>
<keyword evidence="3" id="KW-1185">Reference proteome</keyword>
<dbReference type="GO" id="GO:0016740">
    <property type="term" value="F:transferase activity"/>
    <property type="evidence" value="ECO:0007669"/>
    <property type="project" value="UniProtKB-KW"/>
</dbReference>
<protein>
    <submittedName>
        <fullName evidence="2">Glycosyltransferase family 2 protein</fullName>
    </submittedName>
</protein>
<sequence>MVSLSVNMIFRNEEPVVKKVLDNIFQQIDDDTEVILIDNMSRDRTFDILKSYERDNVIVDRYNGPKGGARNKALTLSHGKYILCLDGDQIYYNLQKLIDEYLNNYSNYGLKVGKSSFPILAPRELLLKVGGWRNLVHIEDWDLWFRLTDSCKFLYLANKDYIFGKHMRDHKKHHTKWQTAKGLIERYRDWTLTGLPGYPVRNDPKVIPFYIIGKLLVIPKYKMLAHYKCTKILKDDLPKEFQGIDWDLKRFYNLLKYEKIYCNDPIFDKAMKIFEEKYAKKPEASFR</sequence>
<evidence type="ECO:0000313" key="3">
    <source>
        <dbReference type="Proteomes" id="UP000248044"/>
    </source>
</evidence>
<dbReference type="Pfam" id="PF00535">
    <property type="entry name" value="Glycos_transf_2"/>
    <property type="match status" value="1"/>
</dbReference>
<accession>A0A2U9ID51</accession>
<dbReference type="Gene3D" id="3.90.550.10">
    <property type="entry name" value="Spore Coat Polysaccharide Biosynthesis Protein SpsA, Chain A"/>
    <property type="match status" value="1"/>
</dbReference>
<proteinExistence type="predicted"/>
<dbReference type="RefSeq" id="WP_110269839.1">
    <property type="nucleotide sequence ID" value="NZ_CP029289.2"/>
</dbReference>
<dbReference type="KEGG" id="abri:DFR85_04300"/>
<dbReference type="SUPFAM" id="SSF53448">
    <property type="entry name" value="Nucleotide-diphospho-sugar transferases"/>
    <property type="match status" value="1"/>
</dbReference>
<evidence type="ECO:0000259" key="1">
    <source>
        <dbReference type="Pfam" id="PF00535"/>
    </source>
</evidence>
<gene>
    <name evidence="2" type="ORF">DFR85_04300</name>
</gene>
<dbReference type="GeneID" id="36831350"/>
<dbReference type="AlphaFoldDB" id="A0A2U9ID51"/>
<reference evidence="2 3" key="1">
    <citation type="submission" date="2018-05" db="EMBL/GenBank/DDBJ databases">
        <title>Complete Genome Sequences of Extremely Thermoacidophilic, Metal-Mobilizing Type-Strain Members of the Archaeal Family Sulfolobaceae: Acidianus brierleyi DSM-1651T, Acidianus sulfidivorans DSM-18786T, Metallosphaera hakonensis DSM-7519T, and Metallosphaera prunae DSM-10039T.</title>
        <authorList>
            <person name="Counts J.A."/>
            <person name="Kelly R.M."/>
        </authorList>
    </citation>
    <scope>NUCLEOTIDE SEQUENCE [LARGE SCALE GENOMIC DNA]</scope>
    <source>
        <strain evidence="2 3">DSM 1651</strain>
    </source>
</reference>
<organism evidence="2 3">
    <name type="scientific">Acidianus brierleyi</name>
    <dbReference type="NCBI Taxonomy" id="41673"/>
    <lineage>
        <taxon>Archaea</taxon>
        <taxon>Thermoproteota</taxon>
        <taxon>Thermoprotei</taxon>
        <taxon>Sulfolobales</taxon>
        <taxon>Sulfolobaceae</taxon>
        <taxon>Acidianus</taxon>
    </lineage>
</organism>
<feature type="domain" description="Glycosyltransferase 2-like" evidence="1">
    <location>
        <begin position="5"/>
        <end position="104"/>
    </location>
</feature>
<dbReference type="OrthoDB" id="46222at2157"/>
<dbReference type="EMBL" id="CP029289">
    <property type="protein sequence ID" value="AWR93955.1"/>
    <property type="molecule type" value="Genomic_DNA"/>
</dbReference>
<dbReference type="InterPro" id="IPR001173">
    <property type="entry name" value="Glyco_trans_2-like"/>
</dbReference>
<dbReference type="Proteomes" id="UP000248044">
    <property type="component" value="Chromosome"/>
</dbReference>
<dbReference type="PANTHER" id="PTHR43630:SF2">
    <property type="entry name" value="GLYCOSYLTRANSFERASE"/>
    <property type="match status" value="1"/>
</dbReference>
<keyword evidence="2" id="KW-0808">Transferase</keyword>
<dbReference type="InterPro" id="IPR029044">
    <property type="entry name" value="Nucleotide-diphossugar_trans"/>
</dbReference>
<evidence type="ECO:0000313" key="2">
    <source>
        <dbReference type="EMBL" id="AWR93955.1"/>
    </source>
</evidence>
<dbReference type="PANTHER" id="PTHR43630">
    <property type="entry name" value="POLY-BETA-1,6-N-ACETYL-D-GLUCOSAMINE SYNTHASE"/>
    <property type="match status" value="1"/>
</dbReference>
<name>A0A2U9ID51_9CREN</name>